<dbReference type="InterPro" id="IPR001207">
    <property type="entry name" value="Transposase_mutator"/>
</dbReference>
<comment type="caution">
    <text evidence="5">The sequence shown here is derived from an EMBL/GenBank/DDBJ whole genome shotgun (WGS) entry which is preliminary data.</text>
</comment>
<dbReference type="PANTHER" id="PTHR31973">
    <property type="entry name" value="POLYPROTEIN, PUTATIVE-RELATED"/>
    <property type="match status" value="1"/>
</dbReference>
<dbReference type="EMBL" id="BSXW01001598">
    <property type="protein sequence ID" value="GMF37912.1"/>
    <property type="molecule type" value="Genomic_DNA"/>
</dbReference>
<evidence type="ECO:0000313" key="5">
    <source>
        <dbReference type="EMBL" id="GMF37912.1"/>
    </source>
</evidence>
<evidence type="ECO:0000256" key="2">
    <source>
        <dbReference type="ARBA" id="ARBA00023125"/>
    </source>
</evidence>
<keyword evidence="6" id="KW-1185">Reference proteome</keyword>
<dbReference type="Pfam" id="PF10551">
    <property type="entry name" value="MULE"/>
    <property type="match status" value="1"/>
</dbReference>
<gene>
    <name evidence="5" type="ORF">Plil01_001590600</name>
</gene>
<dbReference type="PROSITE" id="PS01007">
    <property type="entry name" value="TRANSPOSASE_MUTATOR"/>
    <property type="match status" value="1"/>
</dbReference>
<dbReference type="GO" id="GO:0006313">
    <property type="term" value="P:DNA transposition"/>
    <property type="evidence" value="ECO:0007669"/>
    <property type="project" value="InterPro"/>
</dbReference>
<sequence>MVSDPTYSRWGVKASRSSISRIKLTVDELNHGDRLTNYQNLESNLKLMARRTQDPFGNSRRPLTGLFCVPALFQVSEFEWQERKENNDHWVWFLSVVKEAWGDLDRFTIVSDRQKGLLSAVETVFPNAGHRFCLRHIKSNLSSKGTSLAGAERGTINKMARSDCEADYTLFERNWL</sequence>
<organism evidence="5 6">
    <name type="scientific">Phytophthora lilii</name>
    <dbReference type="NCBI Taxonomy" id="2077276"/>
    <lineage>
        <taxon>Eukaryota</taxon>
        <taxon>Sar</taxon>
        <taxon>Stramenopiles</taxon>
        <taxon>Oomycota</taxon>
        <taxon>Peronosporomycetes</taxon>
        <taxon>Peronosporales</taxon>
        <taxon>Peronosporaceae</taxon>
        <taxon>Phytophthora</taxon>
    </lineage>
</organism>
<dbReference type="OrthoDB" id="104044at2759"/>
<name>A0A9W7CRT7_9STRA</name>
<reference evidence="5" key="1">
    <citation type="submission" date="2023-04" db="EMBL/GenBank/DDBJ databases">
        <title>Phytophthora lilii NBRC 32176.</title>
        <authorList>
            <person name="Ichikawa N."/>
            <person name="Sato H."/>
            <person name="Tonouchi N."/>
        </authorList>
    </citation>
    <scope>NUCLEOTIDE SEQUENCE</scope>
    <source>
        <strain evidence="5">NBRC 32176</strain>
    </source>
</reference>
<dbReference type="GO" id="GO:0003677">
    <property type="term" value="F:DNA binding"/>
    <property type="evidence" value="ECO:0007669"/>
    <property type="project" value="UniProtKB-KW"/>
</dbReference>
<proteinExistence type="predicted"/>
<dbReference type="AlphaFoldDB" id="A0A9W7CRT7"/>
<evidence type="ECO:0000256" key="3">
    <source>
        <dbReference type="ARBA" id="ARBA00023172"/>
    </source>
</evidence>
<keyword evidence="3" id="KW-0233">DNA recombination</keyword>
<keyword evidence="1" id="KW-0815">Transposition</keyword>
<keyword evidence="2" id="KW-0238">DNA-binding</keyword>
<dbReference type="GO" id="GO:0004803">
    <property type="term" value="F:transposase activity"/>
    <property type="evidence" value="ECO:0007669"/>
    <property type="project" value="InterPro"/>
</dbReference>
<feature type="domain" description="MULE transposase" evidence="4">
    <location>
        <begin position="84"/>
        <end position="140"/>
    </location>
</feature>
<dbReference type="Proteomes" id="UP001165083">
    <property type="component" value="Unassembled WGS sequence"/>
</dbReference>
<dbReference type="InterPro" id="IPR018289">
    <property type="entry name" value="MULE_transposase_dom"/>
</dbReference>
<accession>A0A9W7CRT7</accession>
<dbReference type="PANTHER" id="PTHR31973:SF187">
    <property type="entry name" value="MUTATOR TRANSPOSASE MUDRA PROTEIN"/>
    <property type="match status" value="1"/>
</dbReference>
<evidence type="ECO:0000313" key="6">
    <source>
        <dbReference type="Proteomes" id="UP001165083"/>
    </source>
</evidence>
<protein>
    <submittedName>
        <fullName evidence="5">Unnamed protein product</fullName>
    </submittedName>
</protein>
<evidence type="ECO:0000259" key="4">
    <source>
        <dbReference type="Pfam" id="PF10551"/>
    </source>
</evidence>
<evidence type="ECO:0000256" key="1">
    <source>
        <dbReference type="ARBA" id="ARBA00022578"/>
    </source>
</evidence>